<evidence type="ECO:0000313" key="2">
    <source>
        <dbReference type="Proteomes" id="UP001186974"/>
    </source>
</evidence>
<feature type="non-terminal residue" evidence="1">
    <location>
        <position position="1"/>
    </location>
</feature>
<evidence type="ECO:0000313" key="1">
    <source>
        <dbReference type="EMBL" id="KAK3045074.1"/>
    </source>
</evidence>
<dbReference type="EMBL" id="JAWDJW010011060">
    <property type="protein sequence ID" value="KAK3045074.1"/>
    <property type="molecule type" value="Genomic_DNA"/>
</dbReference>
<sequence>VSYFAGVTGIPQTSDPIEDLNIVIPIGGIGSRFSKEGYRFPKPLINIVGKPMICWLIERLSFRPNDTLWVAVNENVDNEFQVGQLLRKWFPRLDIRLLRLGYLTQGAVETLYIVTQSMPQSHLRRRTISLDCDTIYFDDVLTRIRHMPNQHGACFYFEDAGLEPIFSYIKTSDMMPGYELITGIAEKKAISTKANSGAYVFPSARALNQYASVFLDSKLDPTNNKIGEYYASQLIEVMIDNGEYRFIGIPITVDDFSCVGTPPQLHEFLRRIKSQRDDQVKPQKRRFCFDLDMTLVGVPKVHGDYSTCPPIPKNIELVQALYQAGHHIII</sequence>
<gene>
    <name evidence="1" type="ORF">LTS18_014635</name>
</gene>
<organism evidence="1 2">
    <name type="scientific">Coniosporium uncinatum</name>
    <dbReference type="NCBI Taxonomy" id="93489"/>
    <lineage>
        <taxon>Eukaryota</taxon>
        <taxon>Fungi</taxon>
        <taxon>Dikarya</taxon>
        <taxon>Ascomycota</taxon>
        <taxon>Pezizomycotina</taxon>
        <taxon>Dothideomycetes</taxon>
        <taxon>Dothideomycetes incertae sedis</taxon>
        <taxon>Coniosporium</taxon>
    </lineage>
</organism>
<accession>A0ACC3CVK9</accession>
<reference evidence="1" key="1">
    <citation type="submission" date="2024-09" db="EMBL/GenBank/DDBJ databases">
        <title>Black Yeasts Isolated from many extreme environments.</title>
        <authorList>
            <person name="Coleine C."/>
            <person name="Stajich J.E."/>
            <person name="Selbmann L."/>
        </authorList>
    </citation>
    <scope>NUCLEOTIDE SEQUENCE</scope>
    <source>
        <strain evidence="1">CCFEE 5737</strain>
    </source>
</reference>
<name>A0ACC3CVK9_9PEZI</name>
<proteinExistence type="predicted"/>
<feature type="non-terminal residue" evidence="1">
    <location>
        <position position="330"/>
    </location>
</feature>
<protein>
    <submittedName>
        <fullName evidence="1">Uncharacterized protein</fullName>
    </submittedName>
</protein>
<dbReference type="Proteomes" id="UP001186974">
    <property type="component" value="Unassembled WGS sequence"/>
</dbReference>
<comment type="caution">
    <text evidence="1">The sequence shown here is derived from an EMBL/GenBank/DDBJ whole genome shotgun (WGS) entry which is preliminary data.</text>
</comment>
<keyword evidence="2" id="KW-1185">Reference proteome</keyword>